<dbReference type="AlphaFoldDB" id="A0A484MNZ8"/>
<dbReference type="InterPro" id="IPR025486">
    <property type="entry name" value="DUF4378"/>
</dbReference>
<evidence type="ECO:0000313" key="3">
    <source>
        <dbReference type="EMBL" id="VFQ90711.1"/>
    </source>
</evidence>
<dbReference type="Pfam" id="PF14309">
    <property type="entry name" value="DUF4378"/>
    <property type="match status" value="1"/>
</dbReference>
<dbReference type="PANTHER" id="PTHR46836:SF7">
    <property type="entry name" value="PHOSPHATIDYLINOSITOL N-ACETYGLUCOSAMINLYTRANSFERASE SUBUNIT P-LIKE PROTEIN"/>
    <property type="match status" value="1"/>
</dbReference>
<dbReference type="OrthoDB" id="1584003at2759"/>
<proteinExistence type="predicted"/>
<evidence type="ECO:0000313" key="4">
    <source>
        <dbReference type="Proteomes" id="UP000595140"/>
    </source>
</evidence>
<dbReference type="PANTHER" id="PTHR46836">
    <property type="entry name" value="AFADIN"/>
    <property type="match status" value="1"/>
</dbReference>
<sequence length="421" mass="48072">MESNESVIANLLGFGKSFPPRTPCERRTKKRMPSEHYLQKTASIGLWENSSFSVKKKSYNSVEYDKLLGVRRHSSVCKPFRKVSEPRHSSMQRPKSAMVCPKQSPKHYAKLGDGVIVIPEKKSASRFYKSKRGISSIGNSLMNLENVLSIPSRDVVSSYSSAASVRQESLNGSPQNQVGSMENAIIYPNSQINTKEGNQRSPNSVLEPRFKEIELLNSECFHHPVLDVHSVVAQLKLLDDVSDETYSEASEMALSAAEDTKKGYFYSSQEHLGVFRTEESRDFSYLVDILDEARLHFEVDLESCNSLESPINPLLFDTLEKKYGKQKSWSKPERRLLFDRINLGLSAILGSFFDIHIASKSLRMRLCRNLRRSEVEEELWMSLVNEGTKTEWMEMEREIGVVCDEVENYLFDELAEEFYCI</sequence>
<name>A0A484MNZ8_9ASTE</name>
<keyword evidence="4" id="KW-1185">Reference proteome</keyword>
<gene>
    <name evidence="3" type="ORF">CCAM_LOCUS32487</name>
</gene>
<protein>
    <recommendedName>
        <fullName evidence="2">DUF4378 domain-containing protein</fullName>
    </recommendedName>
</protein>
<evidence type="ECO:0000256" key="1">
    <source>
        <dbReference type="SAM" id="MobiDB-lite"/>
    </source>
</evidence>
<dbReference type="EMBL" id="OOIL02004148">
    <property type="protein sequence ID" value="VFQ90711.1"/>
    <property type="molecule type" value="Genomic_DNA"/>
</dbReference>
<accession>A0A484MNZ8</accession>
<feature type="region of interest" description="Disordered" evidence="1">
    <location>
        <begin position="82"/>
        <end position="102"/>
    </location>
</feature>
<feature type="domain" description="DUF4378" evidence="2">
    <location>
        <begin position="282"/>
        <end position="417"/>
    </location>
</feature>
<dbReference type="Proteomes" id="UP000595140">
    <property type="component" value="Unassembled WGS sequence"/>
</dbReference>
<organism evidence="3 4">
    <name type="scientific">Cuscuta campestris</name>
    <dbReference type="NCBI Taxonomy" id="132261"/>
    <lineage>
        <taxon>Eukaryota</taxon>
        <taxon>Viridiplantae</taxon>
        <taxon>Streptophyta</taxon>
        <taxon>Embryophyta</taxon>
        <taxon>Tracheophyta</taxon>
        <taxon>Spermatophyta</taxon>
        <taxon>Magnoliopsida</taxon>
        <taxon>eudicotyledons</taxon>
        <taxon>Gunneridae</taxon>
        <taxon>Pentapetalae</taxon>
        <taxon>asterids</taxon>
        <taxon>lamiids</taxon>
        <taxon>Solanales</taxon>
        <taxon>Convolvulaceae</taxon>
        <taxon>Cuscuteae</taxon>
        <taxon>Cuscuta</taxon>
        <taxon>Cuscuta subgen. Grammica</taxon>
        <taxon>Cuscuta sect. Cleistogrammica</taxon>
    </lineage>
</organism>
<reference evidence="3 4" key="1">
    <citation type="submission" date="2018-04" db="EMBL/GenBank/DDBJ databases">
        <authorList>
            <person name="Vogel A."/>
        </authorList>
    </citation>
    <scope>NUCLEOTIDE SEQUENCE [LARGE SCALE GENOMIC DNA]</scope>
</reference>
<evidence type="ECO:0000259" key="2">
    <source>
        <dbReference type="Pfam" id="PF14309"/>
    </source>
</evidence>